<sequence length="75" mass="8485">MAVTKNLVKDAIVMKYGTGVMDEKGKEVIKSYKLSSIKDGATEEEILDLSRDFNKVLNKPISGLFREYQENIKES</sequence>
<feature type="domain" description="DUF1659" evidence="1">
    <location>
        <begin position="2"/>
        <end position="72"/>
    </location>
</feature>
<accession>A0A2S6FWU8</accession>
<dbReference type="InterPro" id="IPR012454">
    <property type="entry name" value="DUF1659"/>
</dbReference>
<proteinExistence type="predicted"/>
<evidence type="ECO:0000259" key="1">
    <source>
        <dbReference type="Pfam" id="PF07872"/>
    </source>
</evidence>
<gene>
    <name evidence="2" type="ORF">BD821_11034</name>
</gene>
<reference evidence="2 3" key="1">
    <citation type="submission" date="2018-02" db="EMBL/GenBank/DDBJ databases">
        <title>Genomic Encyclopedia of Archaeal and Bacterial Type Strains, Phase II (KMG-II): from individual species to whole genera.</title>
        <authorList>
            <person name="Goeker M."/>
        </authorList>
    </citation>
    <scope>NUCLEOTIDE SEQUENCE [LARGE SCALE GENOMIC DNA]</scope>
    <source>
        <strain evidence="2 3">DSM 15099</strain>
    </source>
</reference>
<organism evidence="2 3">
    <name type="scientific">Clostridium algidicarnis DSM 15099</name>
    <dbReference type="NCBI Taxonomy" id="1121295"/>
    <lineage>
        <taxon>Bacteria</taxon>
        <taxon>Bacillati</taxon>
        <taxon>Bacillota</taxon>
        <taxon>Clostridia</taxon>
        <taxon>Eubacteriales</taxon>
        <taxon>Clostridiaceae</taxon>
        <taxon>Clostridium</taxon>
    </lineage>
</organism>
<protein>
    <submittedName>
        <fullName evidence="2">Uncharacterized protein DUF1659</fullName>
    </submittedName>
</protein>
<name>A0A2S6FWU8_9CLOT</name>
<dbReference type="Pfam" id="PF07872">
    <property type="entry name" value="DUF1659"/>
    <property type="match status" value="1"/>
</dbReference>
<evidence type="ECO:0000313" key="2">
    <source>
        <dbReference type="EMBL" id="PPK48069.1"/>
    </source>
</evidence>
<comment type="caution">
    <text evidence="2">The sequence shown here is derived from an EMBL/GenBank/DDBJ whole genome shotgun (WGS) entry which is preliminary data.</text>
</comment>
<dbReference type="OrthoDB" id="1921536at2"/>
<dbReference type="Proteomes" id="UP000239863">
    <property type="component" value="Unassembled WGS sequence"/>
</dbReference>
<dbReference type="STRING" id="37659.GCA_000703125_01218"/>
<dbReference type="AlphaFoldDB" id="A0A2S6FWU8"/>
<evidence type="ECO:0000313" key="3">
    <source>
        <dbReference type="Proteomes" id="UP000239863"/>
    </source>
</evidence>
<dbReference type="RefSeq" id="WP_104410039.1">
    <property type="nucleotide sequence ID" value="NZ_PTIS01000010.1"/>
</dbReference>
<dbReference type="EMBL" id="PTIS01000010">
    <property type="protein sequence ID" value="PPK48069.1"/>
    <property type="molecule type" value="Genomic_DNA"/>
</dbReference>